<name>A0ABV3AS45_9ACTN</name>
<keyword evidence="1" id="KW-0472">Membrane</keyword>
<proteinExistence type="predicted"/>
<evidence type="ECO:0000313" key="4">
    <source>
        <dbReference type="Proteomes" id="UP001551011"/>
    </source>
</evidence>
<gene>
    <name evidence="3" type="ORF">AB0H04_46495</name>
</gene>
<keyword evidence="4" id="KW-1185">Reference proteome</keyword>
<evidence type="ECO:0000313" key="3">
    <source>
        <dbReference type="EMBL" id="MEU5714142.1"/>
    </source>
</evidence>
<feature type="domain" description="Excalibur calcium-binding" evidence="2">
    <location>
        <begin position="179"/>
        <end position="215"/>
    </location>
</feature>
<sequence length="217" mass="23037">MAKNSGNSFAEGCACCVMLVFIGAVVFVGCKMDDAPEPDWAKPEAATTESVESDWRLPADGLQDGDGWMWANESEKFYLLKDVSAEDVSSGTAAFDDLDDKDGLTAADVEVKLLSKPKHGTAKLNRNEATVTYTPWSGFSGTDKFRYSLKLKGKPEVVAASYSITVDAYPASGGGEGFMYDNCADARAAGAAPVYRGEPGYGPHLDADNDGIGCDWG</sequence>
<dbReference type="SMART" id="SM00894">
    <property type="entry name" value="Excalibur"/>
    <property type="match status" value="1"/>
</dbReference>
<reference evidence="3 4" key="1">
    <citation type="submission" date="2024-06" db="EMBL/GenBank/DDBJ databases">
        <title>The Natural Products Discovery Center: Release of the First 8490 Sequenced Strains for Exploring Actinobacteria Biosynthetic Diversity.</title>
        <authorList>
            <person name="Kalkreuter E."/>
            <person name="Kautsar S.A."/>
            <person name="Yang D."/>
            <person name="Bader C.D."/>
            <person name="Teijaro C.N."/>
            <person name="Fluegel L."/>
            <person name="Davis C.M."/>
            <person name="Simpson J.R."/>
            <person name="Lauterbach L."/>
            <person name="Steele A.D."/>
            <person name="Gui C."/>
            <person name="Meng S."/>
            <person name="Li G."/>
            <person name="Viehrig K."/>
            <person name="Ye F."/>
            <person name="Su P."/>
            <person name="Kiefer A.F."/>
            <person name="Nichols A."/>
            <person name="Cepeda A.J."/>
            <person name="Yan W."/>
            <person name="Fan B."/>
            <person name="Jiang Y."/>
            <person name="Adhikari A."/>
            <person name="Zheng C.-J."/>
            <person name="Schuster L."/>
            <person name="Cowan T.M."/>
            <person name="Smanski M.J."/>
            <person name="Chevrette M.G."/>
            <person name="De Carvalho L.P.S."/>
            <person name="Shen B."/>
        </authorList>
    </citation>
    <scope>NUCLEOTIDE SEQUENCE [LARGE SCALE GENOMIC DNA]</scope>
    <source>
        <strain evidence="3 4">NPDC020594</strain>
    </source>
</reference>
<keyword evidence="1" id="KW-0812">Transmembrane</keyword>
<accession>A0ABV3AS45</accession>
<feature type="transmembrane region" description="Helical" evidence="1">
    <location>
        <begin position="12"/>
        <end position="29"/>
    </location>
</feature>
<keyword evidence="1" id="KW-1133">Transmembrane helix</keyword>
<dbReference type="Gene3D" id="2.60.40.3440">
    <property type="match status" value="1"/>
</dbReference>
<dbReference type="InterPro" id="IPR008613">
    <property type="entry name" value="Excalibur_Ca-bd_domain"/>
</dbReference>
<dbReference type="PROSITE" id="PS51257">
    <property type="entry name" value="PROKAR_LIPOPROTEIN"/>
    <property type="match status" value="1"/>
</dbReference>
<dbReference type="Proteomes" id="UP001551011">
    <property type="component" value="Unassembled WGS sequence"/>
</dbReference>
<evidence type="ECO:0000259" key="2">
    <source>
        <dbReference type="SMART" id="SM00894"/>
    </source>
</evidence>
<evidence type="ECO:0000256" key="1">
    <source>
        <dbReference type="SAM" id="Phobius"/>
    </source>
</evidence>
<organism evidence="3 4">
    <name type="scientific">Streptomyces flaveolus</name>
    <dbReference type="NCBI Taxonomy" id="67297"/>
    <lineage>
        <taxon>Bacteria</taxon>
        <taxon>Bacillati</taxon>
        <taxon>Actinomycetota</taxon>
        <taxon>Actinomycetes</taxon>
        <taxon>Kitasatosporales</taxon>
        <taxon>Streptomycetaceae</taxon>
        <taxon>Streptomyces</taxon>
    </lineage>
</organism>
<dbReference type="RefSeq" id="WP_030984940.1">
    <property type="nucleotide sequence ID" value="NZ_JBEXDP010000164.1"/>
</dbReference>
<dbReference type="Pfam" id="PF05901">
    <property type="entry name" value="Excalibur"/>
    <property type="match status" value="1"/>
</dbReference>
<dbReference type="Pfam" id="PF17963">
    <property type="entry name" value="Big_9"/>
    <property type="match status" value="1"/>
</dbReference>
<protein>
    <submittedName>
        <fullName evidence="3">Excalibur calcium-binding domain-containing protein</fullName>
    </submittedName>
</protein>
<comment type="caution">
    <text evidence="3">The sequence shown here is derived from an EMBL/GenBank/DDBJ whole genome shotgun (WGS) entry which is preliminary data.</text>
</comment>
<dbReference type="EMBL" id="JBFAEG010000085">
    <property type="protein sequence ID" value="MEU5714142.1"/>
    <property type="molecule type" value="Genomic_DNA"/>
</dbReference>